<keyword evidence="2" id="KW-1133">Transmembrane helix</keyword>
<dbReference type="Proteomes" id="UP000042958">
    <property type="component" value="Unassembled WGS sequence"/>
</dbReference>
<keyword evidence="2" id="KW-0812">Transmembrane</keyword>
<sequence length="115" mass="13052">MARSKSKGSNVLPLILLVLFVAVLAVVGYVVYQIVQDVSKNTRAKMERKNIAFTKDGMKVRVKEIQDEQYKDRTQSVLVNMWNQTKFPAYKSRLWDMSGESSGSEGASKRKPHSK</sequence>
<organism evidence="3 4">
    <name type="scientific">Penicillium brasilianum</name>
    <dbReference type="NCBI Taxonomy" id="104259"/>
    <lineage>
        <taxon>Eukaryota</taxon>
        <taxon>Fungi</taxon>
        <taxon>Dikarya</taxon>
        <taxon>Ascomycota</taxon>
        <taxon>Pezizomycotina</taxon>
        <taxon>Eurotiomycetes</taxon>
        <taxon>Eurotiomycetidae</taxon>
        <taxon>Eurotiales</taxon>
        <taxon>Aspergillaceae</taxon>
        <taxon>Penicillium</taxon>
    </lineage>
</organism>
<feature type="transmembrane region" description="Helical" evidence="2">
    <location>
        <begin position="12"/>
        <end position="32"/>
    </location>
</feature>
<name>A0A0F7TM92_PENBI</name>
<gene>
    <name evidence="3" type="ORF">PMG11_02724</name>
</gene>
<evidence type="ECO:0000256" key="2">
    <source>
        <dbReference type="SAM" id="Phobius"/>
    </source>
</evidence>
<proteinExistence type="predicted"/>
<evidence type="ECO:0000313" key="3">
    <source>
        <dbReference type="EMBL" id="CEJ56520.1"/>
    </source>
</evidence>
<protein>
    <submittedName>
        <fullName evidence="3">Uncharacterized protein</fullName>
    </submittedName>
</protein>
<keyword evidence="4" id="KW-1185">Reference proteome</keyword>
<dbReference type="AlphaFoldDB" id="A0A0F7TM92"/>
<feature type="region of interest" description="Disordered" evidence="1">
    <location>
        <begin position="96"/>
        <end position="115"/>
    </location>
</feature>
<dbReference type="PANTHER" id="PTHR42077">
    <property type="entry name" value="YALI0F30239P"/>
    <property type="match status" value="1"/>
</dbReference>
<dbReference type="OrthoDB" id="4083871at2759"/>
<dbReference type="EMBL" id="CDHK01000002">
    <property type="protein sequence ID" value="CEJ56520.1"/>
    <property type="molecule type" value="Genomic_DNA"/>
</dbReference>
<evidence type="ECO:0000313" key="4">
    <source>
        <dbReference type="Proteomes" id="UP000042958"/>
    </source>
</evidence>
<dbReference type="PANTHER" id="PTHR42077:SF1">
    <property type="entry name" value="YALI0F30239P"/>
    <property type="match status" value="1"/>
</dbReference>
<accession>A0A0F7TM92</accession>
<evidence type="ECO:0000256" key="1">
    <source>
        <dbReference type="SAM" id="MobiDB-lite"/>
    </source>
</evidence>
<keyword evidence="2" id="KW-0472">Membrane</keyword>
<reference evidence="4" key="1">
    <citation type="journal article" date="2015" name="Genome Announc.">
        <title>Draft genome sequence of the fungus Penicillium brasilianum MG11.</title>
        <authorList>
            <person name="Horn F."/>
            <person name="Linde J."/>
            <person name="Mattern D.J."/>
            <person name="Walther G."/>
            <person name="Guthke R."/>
            <person name="Brakhage A.A."/>
            <person name="Valiante V."/>
        </authorList>
    </citation>
    <scope>NUCLEOTIDE SEQUENCE [LARGE SCALE GENOMIC DNA]</scope>
    <source>
        <strain evidence="4">MG11</strain>
    </source>
</reference>